<name>A0A5B7ICY7_PORTR</name>
<comment type="caution">
    <text evidence="2">The sequence shown here is derived from an EMBL/GenBank/DDBJ whole genome shotgun (WGS) entry which is preliminary data.</text>
</comment>
<feature type="compositionally biased region" description="Basic and acidic residues" evidence="1">
    <location>
        <begin position="29"/>
        <end position="44"/>
    </location>
</feature>
<feature type="compositionally biased region" description="Polar residues" evidence="1">
    <location>
        <begin position="1"/>
        <end position="10"/>
    </location>
</feature>
<evidence type="ECO:0000313" key="3">
    <source>
        <dbReference type="Proteomes" id="UP000324222"/>
    </source>
</evidence>
<feature type="region of interest" description="Disordered" evidence="1">
    <location>
        <begin position="1"/>
        <end position="111"/>
    </location>
</feature>
<keyword evidence="3" id="KW-1185">Reference proteome</keyword>
<dbReference type="EMBL" id="VSRR010049384">
    <property type="protein sequence ID" value="MPC78798.1"/>
    <property type="molecule type" value="Genomic_DNA"/>
</dbReference>
<dbReference type="AlphaFoldDB" id="A0A5B7ICY7"/>
<dbReference type="Proteomes" id="UP000324222">
    <property type="component" value="Unassembled WGS sequence"/>
</dbReference>
<gene>
    <name evidence="2" type="ORF">E2C01_073296</name>
</gene>
<protein>
    <submittedName>
        <fullName evidence="2">Uncharacterized protein</fullName>
    </submittedName>
</protein>
<proteinExistence type="predicted"/>
<feature type="compositionally biased region" description="Low complexity" evidence="1">
    <location>
        <begin position="11"/>
        <end position="28"/>
    </location>
</feature>
<organism evidence="2 3">
    <name type="scientific">Portunus trituberculatus</name>
    <name type="common">Swimming crab</name>
    <name type="synonym">Neptunus trituberculatus</name>
    <dbReference type="NCBI Taxonomy" id="210409"/>
    <lineage>
        <taxon>Eukaryota</taxon>
        <taxon>Metazoa</taxon>
        <taxon>Ecdysozoa</taxon>
        <taxon>Arthropoda</taxon>
        <taxon>Crustacea</taxon>
        <taxon>Multicrustacea</taxon>
        <taxon>Malacostraca</taxon>
        <taxon>Eumalacostraca</taxon>
        <taxon>Eucarida</taxon>
        <taxon>Decapoda</taxon>
        <taxon>Pleocyemata</taxon>
        <taxon>Brachyura</taxon>
        <taxon>Eubrachyura</taxon>
        <taxon>Portunoidea</taxon>
        <taxon>Portunidae</taxon>
        <taxon>Portuninae</taxon>
        <taxon>Portunus</taxon>
    </lineage>
</organism>
<reference evidence="2 3" key="1">
    <citation type="submission" date="2019-05" db="EMBL/GenBank/DDBJ databases">
        <title>Another draft genome of Portunus trituberculatus and its Hox gene families provides insights of decapod evolution.</title>
        <authorList>
            <person name="Jeong J.-H."/>
            <person name="Song I."/>
            <person name="Kim S."/>
            <person name="Choi T."/>
            <person name="Kim D."/>
            <person name="Ryu S."/>
            <person name="Kim W."/>
        </authorList>
    </citation>
    <scope>NUCLEOTIDE SEQUENCE [LARGE SCALE GENOMIC DNA]</scope>
    <source>
        <tissue evidence="2">Muscle</tissue>
    </source>
</reference>
<sequence length="139" mass="15150">MMCTYSKPQPSSASSSSSYSSLTSSSFSSRRDSHLTLNIDETHTSRASPAAPPPLFTVKHRKRRSKNQSPFVAQETDAYCSGPGAINPPPTTSRIESQRRPRNPSPRADLQEGLVNVTAAAVTVTLKGLRGQSPFFFFF</sequence>
<evidence type="ECO:0000313" key="2">
    <source>
        <dbReference type="EMBL" id="MPC78798.1"/>
    </source>
</evidence>
<accession>A0A5B7ICY7</accession>
<evidence type="ECO:0000256" key="1">
    <source>
        <dbReference type="SAM" id="MobiDB-lite"/>
    </source>
</evidence>